<evidence type="ECO:0000313" key="3">
    <source>
        <dbReference type="EMBL" id="ATB36994.1"/>
    </source>
</evidence>
<protein>
    <recommendedName>
        <fullName evidence="5">ABM domain-containing protein</fullName>
    </recommendedName>
</protein>
<dbReference type="AlphaFoldDB" id="A0A250IZ39"/>
<dbReference type="PROSITE" id="PS51257">
    <property type="entry name" value="PROKAR_LIPOPROTEIN"/>
    <property type="match status" value="1"/>
</dbReference>
<dbReference type="KEGG" id="cfus:CYFUS_002409"/>
<proteinExistence type="predicted"/>
<accession>A0A250IZ39</accession>
<sequence length="181" mass="19344">MKRLLAAVLSSLVVTACGSETAAPPPTHEPETDPCQRGVLEPDFQASSALQGPGVDANGQLSPGSYIISSTYLRMRSTVEAQTEFDAAVVGLNETLPTQPGLMAVQFGGSESCNTKRTLTVWKDEASMYQFVASPAHRRAMLKVGVMSRGGGIVTSWAGDERGAIWSEAIEHLSRETRPTY</sequence>
<dbReference type="RefSeq" id="WP_095985376.1">
    <property type="nucleotide sequence ID" value="NZ_CP022098.1"/>
</dbReference>
<feature type="region of interest" description="Disordered" evidence="1">
    <location>
        <begin position="20"/>
        <end position="39"/>
    </location>
</feature>
<reference evidence="3 4" key="1">
    <citation type="submission" date="2017-06" db="EMBL/GenBank/DDBJ databases">
        <title>Sequencing and comparative analysis of myxobacterial genomes.</title>
        <authorList>
            <person name="Rupp O."/>
            <person name="Goesmann A."/>
            <person name="Sogaard-Andersen L."/>
        </authorList>
    </citation>
    <scope>NUCLEOTIDE SEQUENCE [LARGE SCALE GENOMIC DNA]</scope>
    <source>
        <strain evidence="3 4">DSM 52655</strain>
    </source>
</reference>
<keyword evidence="2" id="KW-0732">Signal</keyword>
<dbReference type="InterPro" id="IPR011008">
    <property type="entry name" value="Dimeric_a/b-barrel"/>
</dbReference>
<gene>
    <name evidence="3" type="ORF">CYFUS_002409</name>
</gene>
<feature type="chain" id="PRO_5013010095" description="ABM domain-containing protein" evidence="2">
    <location>
        <begin position="23"/>
        <end position="181"/>
    </location>
</feature>
<dbReference type="SUPFAM" id="SSF54909">
    <property type="entry name" value="Dimeric alpha+beta barrel"/>
    <property type="match status" value="1"/>
</dbReference>
<evidence type="ECO:0000313" key="4">
    <source>
        <dbReference type="Proteomes" id="UP000217257"/>
    </source>
</evidence>
<organism evidence="3 4">
    <name type="scientific">Cystobacter fuscus</name>
    <dbReference type="NCBI Taxonomy" id="43"/>
    <lineage>
        <taxon>Bacteria</taxon>
        <taxon>Pseudomonadati</taxon>
        <taxon>Myxococcota</taxon>
        <taxon>Myxococcia</taxon>
        <taxon>Myxococcales</taxon>
        <taxon>Cystobacterineae</taxon>
        <taxon>Archangiaceae</taxon>
        <taxon>Cystobacter</taxon>
    </lineage>
</organism>
<dbReference type="Proteomes" id="UP000217257">
    <property type="component" value="Chromosome"/>
</dbReference>
<dbReference type="EMBL" id="CP022098">
    <property type="protein sequence ID" value="ATB36994.1"/>
    <property type="molecule type" value="Genomic_DNA"/>
</dbReference>
<evidence type="ECO:0000256" key="1">
    <source>
        <dbReference type="SAM" id="MobiDB-lite"/>
    </source>
</evidence>
<evidence type="ECO:0000256" key="2">
    <source>
        <dbReference type="SAM" id="SignalP"/>
    </source>
</evidence>
<evidence type="ECO:0008006" key="5">
    <source>
        <dbReference type="Google" id="ProtNLM"/>
    </source>
</evidence>
<feature type="signal peptide" evidence="2">
    <location>
        <begin position="1"/>
        <end position="22"/>
    </location>
</feature>
<name>A0A250IZ39_9BACT</name>